<dbReference type="Proteomes" id="UP000190256">
    <property type="component" value="Unassembled WGS sequence"/>
</dbReference>
<dbReference type="EMBL" id="MRAD01000007">
    <property type="protein sequence ID" value="OOO62223.1"/>
    <property type="molecule type" value="Genomic_DNA"/>
</dbReference>
<protein>
    <submittedName>
        <fullName evidence="3">Glycosyl transferase</fullName>
    </submittedName>
</protein>
<dbReference type="Pfam" id="PF13181">
    <property type="entry name" value="TPR_8"/>
    <property type="match status" value="2"/>
</dbReference>
<feature type="domain" description="HTH TFE/IIEalpha-type" evidence="1">
    <location>
        <begin position="569"/>
        <end position="598"/>
    </location>
</feature>
<comment type="caution">
    <text evidence="3">The sequence shown here is derived from an EMBL/GenBank/DDBJ whole genome shotgun (WGS) entry which is preliminary data.</text>
</comment>
<dbReference type="InterPro" id="IPR001173">
    <property type="entry name" value="Glyco_trans_2-like"/>
</dbReference>
<gene>
    <name evidence="2" type="ORF">BS637_08885</name>
    <name evidence="3" type="ORF">BS638_11605</name>
</gene>
<dbReference type="OrthoDB" id="9815923at2"/>
<evidence type="ECO:0000313" key="4">
    <source>
        <dbReference type="Proteomes" id="UP000190206"/>
    </source>
</evidence>
<reference evidence="2 4" key="1">
    <citation type="submission" date="2016-12" db="EMBL/GenBank/DDBJ databases">
        <title>Clostridium tepidum sp. nov., a close relative of Clostridium sporogenes and Clostridium botulinum Group I.</title>
        <authorList>
            <person name="Dobritsa A.P."/>
            <person name="Kutumbaka K."/>
            <person name="Werner K."/>
            <person name="Samadpour M."/>
        </authorList>
    </citation>
    <scope>NUCLEOTIDE SEQUENCE [LARGE SCALE GENOMIC DNA]</scope>
    <source>
        <strain evidence="2 4">PE</strain>
    </source>
</reference>
<dbReference type="STRING" id="1962263.BS637_08885"/>
<dbReference type="SUPFAM" id="SSF53448">
    <property type="entry name" value="Nucleotide-diphospho-sugar transferases"/>
    <property type="match status" value="1"/>
</dbReference>
<dbReference type="CDD" id="cd02511">
    <property type="entry name" value="Beta4Glucosyltransferase"/>
    <property type="match status" value="1"/>
</dbReference>
<evidence type="ECO:0000259" key="1">
    <source>
        <dbReference type="PROSITE" id="PS51344"/>
    </source>
</evidence>
<reference evidence="3 5" key="2">
    <citation type="submission" date="2016-12" db="EMBL/GenBank/DDBJ databases">
        <title>Clostridium tepidum sp. nov., a close relative of Clostridium sporogenes and Clostridium botulinum Group I.</title>
        <authorList>
            <person name="Dobritsa A.P."/>
            <person name="Kutumbaka K.K."/>
            <person name="Werner K."/>
            <person name="Wiedmann M."/>
            <person name="Asmus A."/>
            <person name="Samadpour M."/>
        </authorList>
    </citation>
    <scope>NUCLEOTIDE SEQUENCE [LARGE SCALE GENOMIC DNA]</scope>
    <source>
        <strain evidence="3 5">IEH 97212</strain>
    </source>
</reference>
<dbReference type="InterPro" id="IPR017919">
    <property type="entry name" value="TFIIE/TFIIEa_HTH"/>
</dbReference>
<proteinExistence type="predicted"/>
<dbReference type="EMBL" id="MRAE01000035">
    <property type="protein sequence ID" value="OOO64166.1"/>
    <property type="molecule type" value="Genomic_DNA"/>
</dbReference>
<evidence type="ECO:0000313" key="3">
    <source>
        <dbReference type="EMBL" id="OOO64166.1"/>
    </source>
</evidence>
<dbReference type="InterPro" id="IPR019734">
    <property type="entry name" value="TPR_rpt"/>
</dbReference>
<dbReference type="PANTHER" id="PTHR43630:SF2">
    <property type="entry name" value="GLYCOSYLTRANSFERASE"/>
    <property type="match status" value="1"/>
</dbReference>
<keyword evidence="3" id="KW-0808">Transferase</keyword>
<dbReference type="InterPro" id="IPR011990">
    <property type="entry name" value="TPR-like_helical_dom_sf"/>
</dbReference>
<dbReference type="Pfam" id="PF00535">
    <property type="entry name" value="Glycos_transf_2"/>
    <property type="match status" value="1"/>
</dbReference>
<dbReference type="PROSITE" id="PS51344">
    <property type="entry name" value="HTH_TFE_IIE"/>
    <property type="match status" value="1"/>
</dbReference>
<evidence type="ECO:0000313" key="5">
    <source>
        <dbReference type="Proteomes" id="UP000190256"/>
    </source>
</evidence>
<evidence type="ECO:0000313" key="2">
    <source>
        <dbReference type="EMBL" id="OOO62223.1"/>
    </source>
</evidence>
<dbReference type="RefSeq" id="WP_078024377.1">
    <property type="nucleotide sequence ID" value="NZ_JANKAH010000006.1"/>
</dbReference>
<dbReference type="PANTHER" id="PTHR43630">
    <property type="entry name" value="POLY-BETA-1,6-N-ACETYL-D-GLUCOSAMINE SYNTHASE"/>
    <property type="match status" value="1"/>
</dbReference>
<keyword evidence="4" id="KW-1185">Reference proteome</keyword>
<dbReference type="SUPFAM" id="SSF48452">
    <property type="entry name" value="TPR-like"/>
    <property type="match status" value="2"/>
</dbReference>
<accession>A0A1S9I1F2</accession>
<dbReference type="Gene3D" id="1.25.40.10">
    <property type="entry name" value="Tetratricopeptide repeat domain"/>
    <property type="match status" value="2"/>
</dbReference>
<dbReference type="GO" id="GO:0016740">
    <property type="term" value="F:transferase activity"/>
    <property type="evidence" value="ECO:0007669"/>
    <property type="project" value="UniProtKB-KW"/>
</dbReference>
<dbReference type="Gene3D" id="3.90.550.10">
    <property type="entry name" value="Spore Coat Polysaccharide Biosynthesis Protein SpsA, Chain A"/>
    <property type="match status" value="1"/>
</dbReference>
<organism evidence="3 5">
    <name type="scientific">Clostridium tepidum</name>
    <dbReference type="NCBI Taxonomy" id="1962263"/>
    <lineage>
        <taxon>Bacteria</taxon>
        <taxon>Bacillati</taxon>
        <taxon>Bacillota</taxon>
        <taxon>Clostridia</taxon>
        <taxon>Eubacteriales</taxon>
        <taxon>Clostridiaceae</taxon>
        <taxon>Clostridium</taxon>
    </lineage>
</organism>
<dbReference type="Proteomes" id="UP000190206">
    <property type="component" value="Unassembled WGS sequence"/>
</dbReference>
<name>A0A1S9I1F2_9CLOT</name>
<dbReference type="InterPro" id="IPR029044">
    <property type="entry name" value="Nucleotide-diphossugar_trans"/>
</dbReference>
<dbReference type="AlphaFoldDB" id="A0A1S9I1F2"/>
<sequence>MPNHDISLCMIVKNEEANLERCLNSVHDLVDEIIVVDTGSTDKTVEIAKKYNAKVHYFPWCNDFSAARNESLKYASKNWILIMDGDDEFCKEDKEKFRNLIEKGLNEDIIYFFQTLNYSGYSVNSNDISINLNPRLFKNNYGFHYEGKIHNQLVNHEKDVQGKAYDIRIYHYGYLNKSIISKDKRNRNITLLKEQIQKGEDIKFAYFNLGNEYFALNDKKSALENYYKSYEDFDPNTGYASRLIERIIISNYMLKNYDKALDFVDIGIKYYPNFTDLYYLKGIILEEKNSPILAIKAFERCLELGEPPLALKSIYGVGGFRPKYELSTIYMDLKDYDTAYKYSVETIKSKPDFLVPLYNICHILKEKKFSVKDMKKILENFFTDFPREYPIIADLFYMEGYYNTALEYINKSEEAGTFSDDLKIFKVKSLLYSCKIDECIEYIDTIEEKNLYYFQIMMYKALCFIMKDKYDLAIVSINQFNKSNLSEHNNTTLKVYKEFLNMFTNKNTNILSEDKTMLDYTPVIFQICEVMLVNKEFAKFEKALNLLNLISDESVLLNLGKLYFKHGYNKMAKKEIIRSIKIFEIIDKEGIDILKALL</sequence>
<dbReference type="SMART" id="SM00028">
    <property type="entry name" value="TPR"/>
    <property type="match status" value="5"/>
</dbReference>